<dbReference type="PROSITE" id="PS00107">
    <property type="entry name" value="PROTEIN_KINASE_ATP"/>
    <property type="match status" value="1"/>
</dbReference>
<keyword evidence="2" id="KW-0808">Transferase</keyword>
<dbReference type="Pfam" id="PF00069">
    <property type="entry name" value="Pkinase"/>
    <property type="match status" value="1"/>
</dbReference>
<keyword evidence="1" id="KW-0723">Serine/threonine-protein kinase</keyword>
<feature type="compositionally biased region" description="Basic and acidic residues" evidence="7">
    <location>
        <begin position="469"/>
        <end position="486"/>
    </location>
</feature>
<keyword evidence="5 6" id="KW-0067">ATP-binding</keyword>
<dbReference type="PROSITE" id="PS50011">
    <property type="entry name" value="PROTEIN_KINASE_DOM"/>
    <property type="match status" value="1"/>
</dbReference>
<feature type="compositionally biased region" description="Polar residues" evidence="7">
    <location>
        <begin position="444"/>
        <end position="454"/>
    </location>
</feature>
<keyword evidence="10" id="KW-1185">Reference proteome</keyword>
<evidence type="ECO:0000256" key="5">
    <source>
        <dbReference type="ARBA" id="ARBA00022840"/>
    </source>
</evidence>
<dbReference type="SUPFAM" id="SSF56112">
    <property type="entry name" value="Protein kinase-like (PK-like)"/>
    <property type="match status" value="1"/>
</dbReference>
<dbReference type="PANTHER" id="PTHR24055">
    <property type="entry name" value="MITOGEN-ACTIVATED PROTEIN KINASE"/>
    <property type="match status" value="1"/>
</dbReference>
<feature type="compositionally biased region" description="Basic and acidic residues" evidence="7">
    <location>
        <begin position="373"/>
        <end position="394"/>
    </location>
</feature>
<dbReference type="Gene3D" id="3.30.200.20">
    <property type="entry name" value="Phosphorylase Kinase, domain 1"/>
    <property type="match status" value="1"/>
</dbReference>
<evidence type="ECO:0000256" key="2">
    <source>
        <dbReference type="ARBA" id="ARBA00022679"/>
    </source>
</evidence>
<organism evidence="9 10">
    <name type="scientific">Opisthorchis felineus</name>
    <dbReference type="NCBI Taxonomy" id="147828"/>
    <lineage>
        <taxon>Eukaryota</taxon>
        <taxon>Metazoa</taxon>
        <taxon>Spiralia</taxon>
        <taxon>Lophotrochozoa</taxon>
        <taxon>Platyhelminthes</taxon>
        <taxon>Trematoda</taxon>
        <taxon>Digenea</taxon>
        <taxon>Opisthorchiida</taxon>
        <taxon>Opisthorchiata</taxon>
        <taxon>Opisthorchiidae</taxon>
        <taxon>Opisthorchis</taxon>
    </lineage>
</organism>
<feature type="region of interest" description="Disordered" evidence="7">
    <location>
        <begin position="656"/>
        <end position="743"/>
    </location>
</feature>
<name>A0A4V3SD91_OPIFE</name>
<proteinExistence type="predicted"/>
<feature type="compositionally biased region" description="Polar residues" evidence="7">
    <location>
        <begin position="586"/>
        <end position="617"/>
    </location>
</feature>
<sequence length="951" mass="106948">MTSELEPHILKKFEIKKRLGKGAYGIVWKALNRKTHEIVALKKIFDAFRNQTDAQRTFREIAYLQEFGNHPNIIKLFSVIRANTDKDIYLVFEYMETDLHNVIKRGNLLKDVHRQFIMYQLLKATAYLHSAEVIHRDQKPSNVLLDSDCFVKLCDFGLARSLTGRDGKANGSQSSIPAVPALTEYVATRWYRAPEILLACHNYTKGVDMWSLGCILGEMLSGSPLFPGKSTLDQLERIVAGLPKITREDLSSFKSPYGLSILQNASMKPRQPLEQLFSNADKNALDLMFRMLRLNPHRRITALEALQHPYLRRFYRPSEILTMSHHVVPPLDDNVQLSIAEYRNLLYKMIISNKLRVRHPNRNTQVSNATHTAKVDGEEHSSGVTRSPKEKDQKSSPLKTIPNNRTSQQETVLVTMKSSEVENTADFLKSTEPEMSGDMDKCTSRTLRGSTNGLDGNDENQTTSTDIDTTPRTRTESIKRSQLETKHDLPGAVQKPEVKPCTHSSAVARHSDVATRRRGIQVKPSFQSSYSAIQNKLVTGQCGPAASNNSVGERDVDHHRRLSGTYQGHESCGDTHSHYSGPSVRNPDQTSQQNSAIPSRTQSQWTKPNALNELVSSPSRSTAYLELGRTQYSTNMKPRQEHRSFTQIHSEKYRLPSVTSDGGTQSTTSGYRQILPTTGTTTTLHHRNRRWNNDESNIRRDNDTFLRRCPSASISSNPNKKTQESLPPRPSSPLPDRIYAGHRPKSSTYFERVSYDFRPHSINPRIHGTQARSRLDNHSVPLANNKRLISQEMVLGGHVPTNTKPPPALQHQNGVSGSKISGSLIGSRSFVGGDTLVHERLYKPPRLENSYVQSSLSSKLCPSECHSTNHHCVRSSHTEFESTGYYKGNFNSNGISTCPSKSYTLTPIGYADKARYNKHTPVSHVKPKSAAICPRIRSCSTSCPREFDFKI</sequence>
<dbReference type="Gene3D" id="1.10.510.10">
    <property type="entry name" value="Transferase(Phosphotransferase) domain 1"/>
    <property type="match status" value="1"/>
</dbReference>
<dbReference type="EMBL" id="SJOL01008692">
    <property type="protein sequence ID" value="TGZ59784.1"/>
    <property type="molecule type" value="Genomic_DNA"/>
</dbReference>
<gene>
    <name evidence="9" type="ORF">CRM22_008895</name>
</gene>
<feature type="compositionally biased region" description="Polar residues" evidence="7">
    <location>
        <begin position="362"/>
        <end position="371"/>
    </location>
</feature>
<dbReference type="InterPro" id="IPR011009">
    <property type="entry name" value="Kinase-like_dom_sf"/>
</dbReference>
<accession>A0A4V3SD91</accession>
<dbReference type="InterPro" id="IPR050117">
    <property type="entry name" value="MAPK"/>
</dbReference>
<feature type="compositionally biased region" description="Low complexity" evidence="7">
    <location>
        <begin position="657"/>
        <end position="670"/>
    </location>
</feature>
<keyword evidence="4" id="KW-0418">Kinase</keyword>
<evidence type="ECO:0000256" key="4">
    <source>
        <dbReference type="ARBA" id="ARBA00022777"/>
    </source>
</evidence>
<dbReference type="FunFam" id="3.30.200.20:FF:001058">
    <property type="entry name" value="Mitogen-activated protein kinase"/>
    <property type="match status" value="1"/>
</dbReference>
<dbReference type="InterPro" id="IPR000719">
    <property type="entry name" value="Prot_kinase_dom"/>
</dbReference>
<feature type="compositionally biased region" description="Polar residues" evidence="7">
    <location>
        <begin position="395"/>
        <end position="422"/>
    </location>
</feature>
<dbReference type="STRING" id="147828.A0A4V3SD91"/>
<dbReference type="CDD" id="cd07852">
    <property type="entry name" value="STKc_MAPK15-like"/>
    <property type="match status" value="1"/>
</dbReference>
<dbReference type="PROSITE" id="PS01351">
    <property type="entry name" value="MAPK"/>
    <property type="match status" value="1"/>
</dbReference>
<evidence type="ECO:0000259" key="8">
    <source>
        <dbReference type="PROSITE" id="PS50011"/>
    </source>
</evidence>
<evidence type="ECO:0000256" key="3">
    <source>
        <dbReference type="ARBA" id="ARBA00022741"/>
    </source>
</evidence>
<dbReference type="OrthoDB" id="192887at2759"/>
<dbReference type="GO" id="GO:0004707">
    <property type="term" value="F:MAP kinase activity"/>
    <property type="evidence" value="ECO:0007669"/>
    <property type="project" value="InterPro"/>
</dbReference>
<evidence type="ECO:0000313" key="10">
    <source>
        <dbReference type="Proteomes" id="UP000308267"/>
    </source>
</evidence>
<reference evidence="9 10" key="1">
    <citation type="journal article" date="2019" name="BMC Genomics">
        <title>New insights from Opisthorchis felineus genome: update on genomics of the epidemiologically important liver flukes.</title>
        <authorList>
            <person name="Ershov N.I."/>
            <person name="Mordvinov V.A."/>
            <person name="Prokhortchouk E.B."/>
            <person name="Pakharukova M.Y."/>
            <person name="Gunbin K.V."/>
            <person name="Ustyantsev K."/>
            <person name="Genaev M.A."/>
            <person name="Blinov A.G."/>
            <person name="Mazur A."/>
            <person name="Boulygina E."/>
            <person name="Tsygankova S."/>
            <person name="Khrameeva E."/>
            <person name="Chekanov N."/>
            <person name="Fan G."/>
            <person name="Xiao A."/>
            <person name="Zhang H."/>
            <person name="Xu X."/>
            <person name="Yang H."/>
            <person name="Solovyev V."/>
            <person name="Lee S.M."/>
            <person name="Liu X."/>
            <person name="Afonnikov D.A."/>
            <person name="Skryabin K.G."/>
        </authorList>
    </citation>
    <scope>NUCLEOTIDE SEQUENCE [LARGE SCALE GENOMIC DNA]</scope>
    <source>
        <strain evidence="9">AK-0245</strain>
        <tissue evidence="9">Whole organism</tissue>
    </source>
</reference>
<feature type="binding site" evidence="6">
    <location>
        <position position="42"/>
    </location>
    <ligand>
        <name>ATP</name>
        <dbReference type="ChEBI" id="CHEBI:30616"/>
    </ligand>
</feature>
<protein>
    <recommendedName>
        <fullName evidence="8">Protein kinase domain-containing protein</fullName>
    </recommendedName>
</protein>
<feature type="region of interest" description="Disordered" evidence="7">
    <location>
        <begin position="361"/>
        <end position="486"/>
    </location>
</feature>
<dbReference type="Proteomes" id="UP000308267">
    <property type="component" value="Unassembled WGS sequence"/>
</dbReference>
<keyword evidence="3 6" id="KW-0547">Nucleotide-binding</keyword>
<dbReference type="GO" id="GO:0005524">
    <property type="term" value="F:ATP binding"/>
    <property type="evidence" value="ECO:0007669"/>
    <property type="project" value="UniProtKB-UniRule"/>
</dbReference>
<feature type="region of interest" description="Disordered" evidence="7">
    <location>
        <begin position="564"/>
        <end position="617"/>
    </location>
</feature>
<feature type="compositionally biased region" description="Basic and acidic residues" evidence="7">
    <location>
        <begin position="691"/>
        <end position="706"/>
    </location>
</feature>
<comment type="caution">
    <text evidence="9">The sequence shown here is derived from an EMBL/GenBank/DDBJ whole genome shotgun (WGS) entry which is preliminary data.</text>
</comment>
<evidence type="ECO:0000256" key="7">
    <source>
        <dbReference type="SAM" id="MobiDB-lite"/>
    </source>
</evidence>
<dbReference type="AlphaFoldDB" id="A0A4V3SD91"/>
<evidence type="ECO:0000256" key="6">
    <source>
        <dbReference type="PROSITE-ProRule" id="PRU10141"/>
    </source>
</evidence>
<dbReference type="InterPro" id="IPR017441">
    <property type="entry name" value="Protein_kinase_ATP_BS"/>
</dbReference>
<dbReference type="FunFam" id="1.10.510.10:FF:000238">
    <property type="entry name" value="Mitogen-activated protein kinase"/>
    <property type="match status" value="1"/>
</dbReference>
<feature type="domain" description="Protein kinase" evidence="8">
    <location>
        <begin position="13"/>
        <end position="311"/>
    </location>
</feature>
<evidence type="ECO:0000313" key="9">
    <source>
        <dbReference type="EMBL" id="TGZ59784.1"/>
    </source>
</evidence>
<evidence type="ECO:0000256" key="1">
    <source>
        <dbReference type="ARBA" id="ARBA00022527"/>
    </source>
</evidence>
<dbReference type="InterPro" id="IPR003527">
    <property type="entry name" value="MAP_kinase_CS"/>
</dbReference>